<proteinExistence type="predicted"/>
<keyword evidence="2" id="KW-0812">Transmembrane</keyword>
<evidence type="ECO:0000256" key="1">
    <source>
        <dbReference type="ARBA" id="ARBA00004370"/>
    </source>
</evidence>
<dbReference type="AlphaFoldDB" id="A0A1J6HXU9"/>
<keyword evidence="3" id="KW-1133">Transmembrane helix</keyword>
<dbReference type="InterPro" id="IPR007792">
    <property type="entry name" value="T4SS_VirB3/TrbD/AvhB"/>
</dbReference>
<evidence type="ECO:0000313" key="6">
    <source>
        <dbReference type="Proteomes" id="UP000182985"/>
    </source>
</evidence>
<organism evidence="5 6">
    <name type="scientific">Brucella cytisi</name>
    <dbReference type="NCBI Taxonomy" id="407152"/>
    <lineage>
        <taxon>Bacteria</taxon>
        <taxon>Pseudomonadati</taxon>
        <taxon>Pseudomonadota</taxon>
        <taxon>Alphaproteobacteria</taxon>
        <taxon>Hyphomicrobiales</taxon>
        <taxon>Brucellaceae</taxon>
        <taxon>Brucella/Ochrobactrum group</taxon>
        <taxon>Brucella</taxon>
    </lineage>
</organism>
<accession>A0A1J6HXU9</accession>
<dbReference type="OrthoDB" id="7923381at2"/>
<evidence type="ECO:0000256" key="4">
    <source>
        <dbReference type="ARBA" id="ARBA00023136"/>
    </source>
</evidence>
<keyword evidence="6" id="KW-1185">Reference proteome</keyword>
<reference evidence="5 6" key="1">
    <citation type="submission" date="2016-10" db="EMBL/GenBank/DDBJ databases">
        <title>The Draft Genome Sequence of the Potato Rhizosphere Bacteria Ochrobactrum sp. IPA7.2.</title>
        <authorList>
            <person name="Gogoleva N.E."/>
            <person name="Khlopko Y.A."/>
            <person name="Burygin G.L."/>
            <person name="Plotnikov A.O."/>
        </authorList>
    </citation>
    <scope>NUCLEOTIDE SEQUENCE [LARGE SCALE GENOMIC DNA]</scope>
    <source>
        <strain evidence="5 6">IPA7.2</strain>
    </source>
</reference>
<dbReference type="GO" id="GO:0016020">
    <property type="term" value="C:membrane"/>
    <property type="evidence" value="ECO:0007669"/>
    <property type="project" value="UniProtKB-SubCell"/>
</dbReference>
<evidence type="ECO:0000256" key="2">
    <source>
        <dbReference type="ARBA" id="ARBA00022692"/>
    </source>
</evidence>
<keyword evidence="4" id="KW-0472">Membrane</keyword>
<dbReference type="RefSeq" id="WP_071634524.1">
    <property type="nucleotide sequence ID" value="NZ_MOEC01000061.1"/>
</dbReference>
<evidence type="ECO:0000256" key="3">
    <source>
        <dbReference type="ARBA" id="ARBA00022989"/>
    </source>
</evidence>
<gene>
    <name evidence="5" type="ORF">BLA27_27470</name>
</gene>
<comment type="caution">
    <text evidence="5">The sequence shown here is derived from an EMBL/GenBank/DDBJ whole genome shotgun (WGS) entry which is preliminary data.</text>
</comment>
<name>A0A1J6HXU9_9HYPH</name>
<dbReference type="Pfam" id="PF05101">
    <property type="entry name" value="VirB3"/>
    <property type="match status" value="1"/>
</dbReference>
<evidence type="ECO:0000313" key="5">
    <source>
        <dbReference type="EMBL" id="OIS90310.1"/>
    </source>
</evidence>
<dbReference type="EMBL" id="MOEC01000061">
    <property type="protein sequence ID" value="OIS90310.1"/>
    <property type="molecule type" value="Genomic_DNA"/>
</dbReference>
<protein>
    <submittedName>
        <fullName evidence="5">TrwM protein</fullName>
    </submittedName>
</protein>
<comment type="subcellular location">
    <subcellularLocation>
        <location evidence="1">Membrane</location>
    </subcellularLocation>
</comment>
<dbReference type="Proteomes" id="UP000182985">
    <property type="component" value="Unassembled WGS sequence"/>
</dbReference>
<sequence>MASPDELEPYPLFQGATRVPTVLGVPMIPLLVMSMGVAVLALTLNIFWWGLWPVLCFVMAQITKNDDKAFRVLWLWIDTKLLNGMFNGSKKFWGASTYSPVHFRKSRRK</sequence>